<organism evidence="1 2">
    <name type="scientific">Lophiotrema nucula</name>
    <dbReference type="NCBI Taxonomy" id="690887"/>
    <lineage>
        <taxon>Eukaryota</taxon>
        <taxon>Fungi</taxon>
        <taxon>Dikarya</taxon>
        <taxon>Ascomycota</taxon>
        <taxon>Pezizomycotina</taxon>
        <taxon>Dothideomycetes</taxon>
        <taxon>Pleosporomycetidae</taxon>
        <taxon>Pleosporales</taxon>
        <taxon>Lophiotremataceae</taxon>
        <taxon>Lophiotrema</taxon>
    </lineage>
</organism>
<accession>A0A6A5ZE62</accession>
<name>A0A6A5ZE62_9PLEO</name>
<gene>
    <name evidence="1" type="ORF">BDV96DRAFT_34172</name>
</gene>
<dbReference type="AlphaFoldDB" id="A0A6A5ZE62"/>
<dbReference type="OrthoDB" id="3801076at2759"/>
<dbReference type="Proteomes" id="UP000799770">
    <property type="component" value="Unassembled WGS sequence"/>
</dbReference>
<keyword evidence="2" id="KW-1185">Reference proteome</keyword>
<proteinExistence type="predicted"/>
<sequence length="297" mass="33480">MSPHGKSTLLAIPYDIRIVLYSHIDLPPFDGHHDFRGLLLSCQQISSEVQKEAALRTKNFLDSVEQQQSDTNIAPEWRWKLSSYTLQSLGTLCNVTISLPFHVPVDYRNQRWHDFGYIHSALMGNTARLHDTDIHLSHLSRTLASLKPLFSLCLKALLINLEAGFEAAAQLRAGQAMIRGSLPSFPVHYVPLGIVIYAYETSLACLCREAIEESTELSNKLRTPFNIRTLTLEWSFEGETAQNKKRDIRSFSFVCAGIEARSGWGSEKVGAVVLDLHKHKRMTIIEKALKVYLNKCG</sequence>
<evidence type="ECO:0000313" key="2">
    <source>
        <dbReference type="Proteomes" id="UP000799770"/>
    </source>
</evidence>
<dbReference type="EMBL" id="ML977320">
    <property type="protein sequence ID" value="KAF2116741.1"/>
    <property type="molecule type" value="Genomic_DNA"/>
</dbReference>
<evidence type="ECO:0000313" key="1">
    <source>
        <dbReference type="EMBL" id="KAF2116741.1"/>
    </source>
</evidence>
<reference evidence="1" key="1">
    <citation type="journal article" date="2020" name="Stud. Mycol.">
        <title>101 Dothideomycetes genomes: a test case for predicting lifestyles and emergence of pathogens.</title>
        <authorList>
            <person name="Haridas S."/>
            <person name="Albert R."/>
            <person name="Binder M."/>
            <person name="Bloem J."/>
            <person name="Labutti K."/>
            <person name="Salamov A."/>
            <person name="Andreopoulos B."/>
            <person name="Baker S."/>
            <person name="Barry K."/>
            <person name="Bills G."/>
            <person name="Bluhm B."/>
            <person name="Cannon C."/>
            <person name="Castanera R."/>
            <person name="Culley D."/>
            <person name="Daum C."/>
            <person name="Ezra D."/>
            <person name="Gonzalez J."/>
            <person name="Henrissat B."/>
            <person name="Kuo A."/>
            <person name="Liang C."/>
            <person name="Lipzen A."/>
            <person name="Lutzoni F."/>
            <person name="Magnuson J."/>
            <person name="Mondo S."/>
            <person name="Nolan M."/>
            <person name="Ohm R."/>
            <person name="Pangilinan J."/>
            <person name="Park H.-J."/>
            <person name="Ramirez L."/>
            <person name="Alfaro M."/>
            <person name="Sun H."/>
            <person name="Tritt A."/>
            <person name="Yoshinaga Y."/>
            <person name="Zwiers L.-H."/>
            <person name="Turgeon B."/>
            <person name="Goodwin S."/>
            <person name="Spatafora J."/>
            <person name="Crous P."/>
            <person name="Grigoriev I."/>
        </authorList>
    </citation>
    <scope>NUCLEOTIDE SEQUENCE</scope>
    <source>
        <strain evidence="1">CBS 627.86</strain>
    </source>
</reference>
<protein>
    <submittedName>
        <fullName evidence="1">Uncharacterized protein</fullName>
    </submittedName>
</protein>